<dbReference type="Pfam" id="PF03435">
    <property type="entry name" value="Sacchrp_dh_NADP"/>
    <property type="match status" value="1"/>
</dbReference>
<proteinExistence type="inferred from homology"/>
<accession>A0A1Y2D084</accession>
<protein>
    <recommendedName>
        <fullName evidence="2">Saccharopine dehydrogenase NADP binding domain-containing protein</fullName>
    </recommendedName>
</protein>
<dbReference type="GO" id="GO:0009247">
    <property type="term" value="P:glycolipid biosynthetic process"/>
    <property type="evidence" value="ECO:0007669"/>
    <property type="project" value="TreeGrafter"/>
</dbReference>
<dbReference type="SUPFAM" id="SSF51735">
    <property type="entry name" value="NAD(P)-binding Rossmann-fold domains"/>
    <property type="match status" value="1"/>
</dbReference>
<dbReference type="EMBL" id="MCGO01000004">
    <property type="protein sequence ID" value="ORY52005.1"/>
    <property type="molecule type" value="Genomic_DNA"/>
</dbReference>
<dbReference type="InterPro" id="IPR051276">
    <property type="entry name" value="Saccharopine_DH-like_oxidrdct"/>
</dbReference>
<dbReference type="GO" id="GO:0005886">
    <property type="term" value="C:plasma membrane"/>
    <property type="evidence" value="ECO:0007669"/>
    <property type="project" value="TreeGrafter"/>
</dbReference>
<evidence type="ECO:0000313" key="4">
    <source>
        <dbReference type="Proteomes" id="UP000193642"/>
    </source>
</evidence>
<name>A0A1Y2D084_9FUNG</name>
<evidence type="ECO:0000313" key="3">
    <source>
        <dbReference type="EMBL" id="ORY52005.1"/>
    </source>
</evidence>
<dbReference type="InterPro" id="IPR005097">
    <property type="entry name" value="Sacchrp_dh_NADP-bd"/>
</dbReference>
<dbReference type="PANTHER" id="PTHR12286">
    <property type="entry name" value="SACCHAROPINE DEHYDROGENASE-LIKE OXIDOREDUCTASE"/>
    <property type="match status" value="1"/>
</dbReference>
<dbReference type="GO" id="GO:0005811">
    <property type="term" value="C:lipid droplet"/>
    <property type="evidence" value="ECO:0007669"/>
    <property type="project" value="TreeGrafter"/>
</dbReference>
<keyword evidence="4" id="KW-1185">Reference proteome</keyword>
<comment type="caution">
    <text evidence="3">The sequence shown here is derived from an EMBL/GenBank/DDBJ whole genome shotgun (WGS) entry which is preliminary data.</text>
</comment>
<comment type="similarity">
    <text evidence="1">Belongs to the saccharopine dehydrogenase family.</text>
</comment>
<evidence type="ECO:0000256" key="1">
    <source>
        <dbReference type="ARBA" id="ARBA00038048"/>
    </source>
</evidence>
<dbReference type="OrthoDB" id="10268090at2759"/>
<organism evidence="3 4">
    <name type="scientific">Rhizoclosmatium globosum</name>
    <dbReference type="NCBI Taxonomy" id="329046"/>
    <lineage>
        <taxon>Eukaryota</taxon>
        <taxon>Fungi</taxon>
        <taxon>Fungi incertae sedis</taxon>
        <taxon>Chytridiomycota</taxon>
        <taxon>Chytridiomycota incertae sedis</taxon>
        <taxon>Chytridiomycetes</taxon>
        <taxon>Chytridiales</taxon>
        <taxon>Chytriomycetaceae</taxon>
        <taxon>Rhizoclosmatium</taxon>
    </lineage>
</organism>
<evidence type="ECO:0000259" key="2">
    <source>
        <dbReference type="Pfam" id="PF03435"/>
    </source>
</evidence>
<dbReference type="AlphaFoldDB" id="A0A1Y2D084"/>
<reference evidence="3 4" key="1">
    <citation type="submission" date="2016-07" db="EMBL/GenBank/DDBJ databases">
        <title>Pervasive Adenine N6-methylation of Active Genes in Fungi.</title>
        <authorList>
            <consortium name="DOE Joint Genome Institute"/>
            <person name="Mondo S.J."/>
            <person name="Dannebaum R.O."/>
            <person name="Kuo R.C."/>
            <person name="Labutti K."/>
            <person name="Haridas S."/>
            <person name="Kuo A."/>
            <person name="Salamov A."/>
            <person name="Ahrendt S.R."/>
            <person name="Lipzen A."/>
            <person name="Sullivan W."/>
            <person name="Andreopoulos W.B."/>
            <person name="Clum A."/>
            <person name="Lindquist E."/>
            <person name="Daum C."/>
            <person name="Ramamoorthy G.K."/>
            <person name="Gryganskyi A."/>
            <person name="Culley D."/>
            <person name="Magnuson J.K."/>
            <person name="James T.Y."/>
            <person name="O'Malley M.A."/>
            <person name="Stajich J.E."/>
            <person name="Spatafora J.W."/>
            <person name="Visel A."/>
            <person name="Grigoriev I.V."/>
        </authorList>
    </citation>
    <scope>NUCLEOTIDE SEQUENCE [LARGE SCALE GENOMIC DNA]</scope>
    <source>
        <strain evidence="3 4">JEL800</strain>
    </source>
</reference>
<gene>
    <name evidence="3" type="ORF">BCR33DRAFT_712213</name>
</gene>
<dbReference type="PANTHER" id="PTHR12286:SF5">
    <property type="entry name" value="SACCHAROPINE DEHYDROGENASE-LIKE OXIDOREDUCTASE"/>
    <property type="match status" value="1"/>
</dbReference>
<dbReference type="Gene3D" id="3.40.50.720">
    <property type="entry name" value="NAD(P)-binding Rossmann-like Domain"/>
    <property type="match status" value="1"/>
</dbReference>
<sequence>MARSFDIVLFGATGFTGRFAFEHLVRHCPLTLKLAIAGRNRVKLEAVRDLVASSLADGPRKTKTKEIPILIADSSDQASLDSVAGSTKVILSTVGPFALYGTPLVDACVRFGTHYVDSTGETPWIKELIEKYEDAAIEKNVKIVPSCGFDSLPSDIGAFLIADHFAKQGKATESVRSVVMEVKGGISGGTIATIANMIESSSFSKLAKSGDPYALISKTDVAKLPSPGNPVVLHYNSDVKRYETIFVMAPGNSAYVRRSYALLNRAYGSKFKYTEALATNTNYVTALVQVLTMLSVMVSFLLPPVRYVVKRLVPQGSNSASEAALRAGGGTIKYIGTAEDGSKALAQYKINVDVGYVGTGMMLAESAMCLALDEVILETGKDHEVGSFGVKSGGILTAASAMGLVIVERLKNVGIEISVGNV</sequence>
<dbReference type="Proteomes" id="UP000193642">
    <property type="component" value="Unassembled WGS sequence"/>
</dbReference>
<dbReference type="GO" id="GO:0005739">
    <property type="term" value="C:mitochondrion"/>
    <property type="evidence" value="ECO:0007669"/>
    <property type="project" value="TreeGrafter"/>
</dbReference>
<feature type="domain" description="Saccharopine dehydrogenase NADP binding" evidence="2">
    <location>
        <begin position="7"/>
        <end position="142"/>
    </location>
</feature>
<dbReference type="InterPro" id="IPR036291">
    <property type="entry name" value="NAD(P)-bd_dom_sf"/>
</dbReference>